<proteinExistence type="inferred from homology"/>
<dbReference type="AlphaFoldDB" id="A0A2M8LBB1"/>
<evidence type="ECO:0000313" key="13">
    <source>
        <dbReference type="Proteomes" id="UP000228700"/>
    </source>
</evidence>
<dbReference type="NCBIfam" id="TIGR01536">
    <property type="entry name" value="asn_synth_AEB"/>
    <property type="match status" value="1"/>
</dbReference>
<evidence type="ECO:0000259" key="11">
    <source>
        <dbReference type="PROSITE" id="PS51278"/>
    </source>
</evidence>
<dbReference type="EC" id="6.3.5.4" evidence="3"/>
<dbReference type="PIRSF" id="PIRSF001589">
    <property type="entry name" value="Asn_synthetase_glu-h"/>
    <property type="match status" value="1"/>
</dbReference>
<dbReference type="InterPro" id="IPR051786">
    <property type="entry name" value="ASN_synthetase/amidase"/>
</dbReference>
<feature type="active site" description="For GATase activity" evidence="8">
    <location>
        <position position="2"/>
    </location>
</feature>
<keyword evidence="8" id="KW-0028">Amino-acid biosynthesis</keyword>
<comment type="similarity">
    <text evidence="2">Belongs to the asparagine synthetase family.</text>
</comment>
<evidence type="ECO:0000256" key="6">
    <source>
        <dbReference type="ARBA" id="ARBA00022962"/>
    </source>
</evidence>
<keyword evidence="6 8" id="KW-0315">Glutamine amidotransferase</keyword>
<feature type="binding site" evidence="9">
    <location>
        <position position="286"/>
    </location>
    <ligand>
        <name>ATP</name>
        <dbReference type="ChEBI" id="CHEBI:30616"/>
    </ligand>
</feature>
<dbReference type="GO" id="GO:0005524">
    <property type="term" value="F:ATP binding"/>
    <property type="evidence" value="ECO:0007669"/>
    <property type="project" value="UniProtKB-KW"/>
</dbReference>
<dbReference type="InterPro" id="IPR033738">
    <property type="entry name" value="AsnB_N"/>
</dbReference>
<sequence length="586" mass="67316">MCGIIAITGKNTSTLTDEKVLSMLSTLSRRGPDDKGFERFTDTVIGQTRLSIVDIEHGHQPMRDNAHLYSIVFNGEIYGYKDLKLDLEKRGHVFSTQSDTEVILKAYAEYGEKCLDYIDGMFVFALWDDEKKRLFIARDRFGKKPLYYAFIGEMFMAASEIKALFATNLIQGKIDPDALDDYLRLMYVPSHKTIYSNIGMLPPAHAGVVKEGKLDIWRYWDLKKKELNVTYEEAKKKIEELFNESVKKRMVADVEIGSLLSGGIDSTLVTLYAQKYSSFPIKTFAVGYDGHKNELPYALEASKQIGTDHHTLSVNANLAEELGKIIEYMDEPHGDTSNFPQHLISGLASTKVKVALTGDGADELFMGYGWYQKKWHMPRWRLDWRLLNPFAAQQKAITIFKTKERQQLLKKPVSKQGRVVEREAIAGLTDQIHKINAFDLKIYLPGQLLSKIDRTSMMHSLETRAPFLDTALAEYVYNLPTQFKLSKTQNKIILKDILSEVFSKEFVYRRKQGFGAPITLWLHDSKMKVLVDSLFTENNPAWKYIDRTNALRVQKRFYAGKRNSANKLWVIVCLLMWFEKHKQHHA</sequence>
<dbReference type="SUPFAM" id="SSF52402">
    <property type="entry name" value="Adenine nucleotide alpha hydrolases-like"/>
    <property type="match status" value="1"/>
</dbReference>
<dbReference type="SUPFAM" id="SSF56235">
    <property type="entry name" value="N-terminal nucleophile aminohydrolases (Ntn hydrolases)"/>
    <property type="match status" value="1"/>
</dbReference>
<dbReference type="Gene3D" id="3.60.20.10">
    <property type="entry name" value="Glutamine Phosphoribosylpyrophosphate, subunit 1, domain 1"/>
    <property type="match status" value="1"/>
</dbReference>
<dbReference type="EMBL" id="PFEQ01000014">
    <property type="protein sequence ID" value="PJE73888.1"/>
    <property type="molecule type" value="Genomic_DNA"/>
</dbReference>
<protein>
    <recommendedName>
        <fullName evidence="3">asparagine synthase (glutamine-hydrolyzing)</fullName>
        <ecNumber evidence="3">6.3.5.4</ecNumber>
    </recommendedName>
</protein>
<keyword evidence="4 9" id="KW-0547">Nucleotide-binding</keyword>
<dbReference type="Proteomes" id="UP000228700">
    <property type="component" value="Unassembled WGS sequence"/>
</dbReference>
<feature type="binding site" evidence="9">
    <location>
        <position position="99"/>
    </location>
    <ligand>
        <name>L-glutamine</name>
        <dbReference type="ChEBI" id="CHEBI:58359"/>
    </ligand>
</feature>
<dbReference type="GO" id="GO:0005829">
    <property type="term" value="C:cytosol"/>
    <property type="evidence" value="ECO:0007669"/>
    <property type="project" value="TreeGrafter"/>
</dbReference>
<dbReference type="InterPro" id="IPR017932">
    <property type="entry name" value="GATase_2_dom"/>
</dbReference>
<dbReference type="InterPro" id="IPR014729">
    <property type="entry name" value="Rossmann-like_a/b/a_fold"/>
</dbReference>
<dbReference type="InterPro" id="IPR029055">
    <property type="entry name" value="Ntn_hydrolases_N"/>
</dbReference>
<evidence type="ECO:0000256" key="2">
    <source>
        <dbReference type="ARBA" id="ARBA00005752"/>
    </source>
</evidence>
<comment type="catalytic activity">
    <reaction evidence="7">
        <text>L-aspartate + L-glutamine + ATP + H2O = L-asparagine + L-glutamate + AMP + diphosphate + H(+)</text>
        <dbReference type="Rhea" id="RHEA:12228"/>
        <dbReference type="ChEBI" id="CHEBI:15377"/>
        <dbReference type="ChEBI" id="CHEBI:15378"/>
        <dbReference type="ChEBI" id="CHEBI:29985"/>
        <dbReference type="ChEBI" id="CHEBI:29991"/>
        <dbReference type="ChEBI" id="CHEBI:30616"/>
        <dbReference type="ChEBI" id="CHEBI:33019"/>
        <dbReference type="ChEBI" id="CHEBI:58048"/>
        <dbReference type="ChEBI" id="CHEBI:58359"/>
        <dbReference type="ChEBI" id="CHEBI:456215"/>
        <dbReference type="EC" id="6.3.5.4"/>
    </reaction>
</comment>
<dbReference type="InterPro" id="IPR001962">
    <property type="entry name" value="Asn_synthase"/>
</dbReference>
<dbReference type="CDD" id="cd01991">
    <property type="entry name" value="Asn_synthase_B_C"/>
    <property type="match status" value="1"/>
</dbReference>
<evidence type="ECO:0000256" key="1">
    <source>
        <dbReference type="ARBA" id="ARBA00005187"/>
    </source>
</evidence>
<accession>A0A2M8LBB1</accession>
<evidence type="ECO:0000256" key="8">
    <source>
        <dbReference type="PIRSR" id="PIRSR001589-1"/>
    </source>
</evidence>
<evidence type="ECO:0000256" key="4">
    <source>
        <dbReference type="ARBA" id="ARBA00022741"/>
    </source>
</evidence>
<comment type="pathway">
    <text evidence="1">Amino-acid biosynthesis; L-asparagine biosynthesis; L-asparagine from L-aspartate (L-Gln route): step 1/1.</text>
</comment>
<organism evidence="12 13">
    <name type="scientific">Candidatus Taylorbacteria bacterium CG10_big_fil_rev_8_21_14_0_10_41_48</name>
    <dbReference type="NCBI Taxonomy" id="1975024"/>
    <lineage>
        <taxon>Bacteria</taxon>
        <taxon>Candidatus Tayloriibacteriota</taxon>
    </lineage>
</organism>
<feature type="binding site" evidence="9">
    <location>
        <position position="259"/>
    </location>
    <ligand>
        <name>ATP</name>
        <dbReference type="ChEBI" id="CHEBI:30616"/>
    </ligand>
</feature>
<dbReference type="CDD" id="cd00712">
    <property type="entry name" value="AsnB"/>
    <property type="match status" value="1"/>
</dbReference>
<keyword evidence="8" id="KW-0061">Asparagine biosynthesis</keyword>
<name>A0A2M8LBB1_9BACT</name>
<dbReference type="PROSITE" id="PS51278">
    <property type="entry name" value="GATASE_TYPE_2"/>
    <property type="match status" value="1"/>
</dbReference>
<feature type="site" description="Important for beta-aspartyl-AMP intermediate formation" evidence="10">
    <location>
        <position position="359"/>
    </location>
</feature>
<evidence type="ECO:0000256" key="9">
    <source>
        <dbReference type="PIRSR" id="PIRSR001589-2"/>
    </source>
</evidence>
<keyword evidence="5 9" id="KW-0067">ATP-binding</keyword>
<dbReference type="GO" id="GO:0006529">
    <property type="term" value="P:asparagine biosynthetic process"/>
    <property type="evidence" value="ECO:0007669"/>
    <property type="project" value="UniProtKB-KW"/>
</dbReference>
<dbReference type="GO" id="GO:0004066">
    <property type="term" value="F:asparagine synthase (glutamine-hydrolyzing) activity"/>
    <property type="evidence" value="ECO:0007669"/>
    <property type="project" value="UniProtKB-EC"/>
</dbReference>
<evidence type="ECO:0000256" key="5">
    <source>
        <dbReference type="ARBA" id="ARBA00022840"/>
    </source>
</evidence>
<dbReference type="Pfam" id="PF00733">
    <property type="entry name" value="Asn_synthase"/>
    <property type="match status" value="1"/>
</dbReference>
<dbReference type="Gene3D" id="3.40.50.620">
    <property type="entry name" value="HUPs"/>
    <property type="match status" value="1"/>
</dbReference>
<dbReference type="PANTHER" id="PTHR43284:SF1">
    <property type="entry name" value="ASPARAGINE SYNTHETASE"/>
    <property type="match status" value="1"/>
</dbReference>
<gene>
    <name evidence="12" type="primary">asnB</name>
    <name evidence="12" type="ORF">COV01_03540</name>
</gene>
<dbReference type="InterPro" id="IPR006426">
    <property type="entry name" value="Asn_synth_AEB"/>
</dbReference>
<dbReference type="PANTHER" id="PTHR43284">
    <property type="entry name" value="ASPARAGINE SYNTHETASE (GLUTAMINE-HYDROLYZING)"/>
    <property type="match status" value="1"/>
</dbReference>
<dbReference type="Pfam" id="PF13537">
    <property type="entry name" value="GATase_7"/>
    <property type="match status" value="1"/>
</dbReference>
<reference evidence="13" key="1">
    <citation type="submission" date="2017-09" db="EMBL/GenBank/DDBJ databases">
        <title>Depth-based differentiation of microbial function through sediment-hosted aquifers and enrichment of novel symbionts in the deep terrestrial subsurface.</title>
        <authorList>
            <person name="Probst A.J."/>
            <person name="Ladd B."/>
            <person name="Jarett J.K."/>
            <person name="Geller-Mcgrath D.E."/>
            <person name="Sieber C.M.K."/>
            <person name="Emerson J.B."/>
            <person name="Anantharaman K."/>
            <person name="Thomas B.C."/>
            <person name="Malmstrom R."/>
            <person name="Stieglmeier M."/>
            <person name="Klingl A."/>
            <person name="Woyke T."/>
            <person name="Ryan C.M."/>
            <person name="Banfield J.F."/>
        </authorList>
    </citation>
    <scope>NUCLEOTIDE SEQUENCE [LARGE SCALE GENOMIC DNA]</scope>
</reference>
<evidence type="ECO:0000313" key="12">
    <source>
        <dbReference type="EMBL" id="PJE73888.1"/>
    </source>
</evidence>
<evidence type="ECO:0000256" key="3">
    <source>
        <dbReference type="ARBA" id="ARBA00012737"/>
    </source>
</evidence>
<evidence type="ECO:0000256" key="10">
    <source>
        <dbReference type="PIRSR" id="PIRSR001589-3"/>
    </source>
</evidence>
<comment type="caution">
    <text evidence="12">The sequence shown here is derived from an EMBL/GenBank/DDBJ whole genome shotgun (WGS) entry which is preliminary data.</text>
</comment>
<evidence type="ECO:0000256" key="7">
    <source>
        <dbReference type="ARBA" id="ARBA00048741"/>
    </source>
</evidence>
<feature type="domain" description="Glutamine amidotransferase type-2" evidence="11">
    <location>
        <begin position="2"/>
        <end position="212"/>
    </location>
</feature>